<protein>
    <submittedName>
        <fullName evidence="6">Protein EXORDIUM-like 7</fullName>
    </submittedName>
</protein>
<accession>A0A6A2ZC85</accession>
<dbReference type="PANTHER" id="PTHR31279">
    <property type="entry name" value="PROTEIN EXORDIUM-LIKE 5"/>
    <property type="match status" value="1"/>
</dbReference>
<keyword evidence="3" id="KW-0964">Secreted</keyword>
<dbReference type="Proteomes" id="UP000436088">
    <property type="component" value="Unassembled WGS sequence"/>
</dbReference>
<evidence type="ECO:0000313" key="7">
    <source>
        <dbReference type="Proteomes" id="UP000436088"/>
    </source>
</evidence>
<comment type="caution">
    <text evidence="6">The sequence shown here is derived from an EMBL/GenBank/DDBJ whole genome shotgun (WGS) entry which is preliminary data.</text>
</comment>
<dbReference type="GO" id="GO:0048046">
    <property type="term" value="C:apoplast"/>
    <property type="evidence" value="ECO:0007669"/>
    <property type="project" value="UniProtKB-SubCell"/>
</dbReference>
<organism evidence="6 7">
    <name type="scientific">Hibiscus syriacus</name>
    <name type="common">Rose of Sharon</name>
    <dbReference type="NCBI Taxonomy" id="106335"/>
    <lineage>
        <taxon>Eukaryota</taxon>
        <taxon>Viridiplantae</taxon>
        <taxon>Streptophyta</taxon>
        <taxon>Embryophyta</taxon>
        <taxon>Tracheophyta</taxon>
        <taxon>Spermatophyta</taxon>
        <taxon>Magnoliopsida</taxon>
        <taxon>eudicotyledons</taxon>
        <taxon>Gunneridae</taxon>
        <taxon>Pentapetalae</taxon>
        <taxon>rosids</taxon>
        <taxon>malvids</taxon>
        <taxon>Malvales</taxon>
        <taxon>Malvaceae</taxon>
        <taxon>Malvoideae</taxon>
        <taxon>Hibiscus</taxon>
    </lineage>
</organism>
<keyword evidence="4" id="KW-0732">Signal</keyword>
<evidence type="ECO:0000256" key="2">
    <source>
        <dbReference type="ARBA" id="ARBA00022523"/>
    </source>
</evidence>
<dbReference type="PANTHER" id="PTHR31279:SF18">
    <property type="entry name" value="PROTEIN EXORDIUM-LIKE 7"/>
    <property type="match status" value="1"/>
</dbReference>
<dbReference type="AlphaFoldDB" id="A0A6A2ZC85"/>
<sequence length="163" mass="17681">MTRRMARFTSTVVDVIGKGGGNLNTGTNLAVNSGGSPDPGKLEYHMGPVLASPLKLYIICYGNWNQTHQNTIRDFPSSLSSPAIDPSVAEWWSTVRFYSDQTGSNVTDCITLSGEFFDSKLSHGPRLNRLSMQAVIKSAVTSQPKPLPLDPRNGFYLVLTSSG</sequence>
<comment type="similarity">
    <text evidence="5">Belongs to the EXORDIUM family.</text>
</comment>
<dbReference type="EMBL" id="VEPZ02001183">
    <property type="protein sequence ID" value="KAE8688662.1"/>
    <property type="molecule type" value="Genomic_DNA"/>
</dbReference>
<reference evidence="6" key="1">
    <citation type="submission" date="2019-09" db="EMBL/GenBank/DDBJ databases">
        <title>Draft genome information of white flower Hibiscus syriacus.</title>
        <authorList>
            <person name="Kim Y.-M."/>
        </authorList>
    </citation>
    <scope>NUCLEOTIDE SEQUENCE [LARGE SCALE GENOMIC DNA]</scope>
    <source>
        <strain evidence="6">YM2019G1</strain>
    </source>
</reference>
<proteinExistence type="inferred from homology"/>
<evidence type="ECO:0000256" key="4">
    <source>
        <dbReference type="ARBA" id="ARBA00022729"/>
    </source>
</evidence>
<evidence type="ECO:0000256" key="3">
    <source>
        <dbReference type="ARBA" id="ARBA00022525"/>
    </source>
</evidence>
<keyword evidence="7" id="KW-1185">Reference proteome</keyword>
<evidence type="ECO:0000313" key="6">
    <source>
        <dbReference type="EMBL" id="KAE8688662.1"/>
    </source>
</evidence>
<gene>
    <name evidence="6" type="ORF">F3Y22_tig00110959pilonHSYRG00043</name>
</gene>
<dbReference type="InterPro" id="IPR006766">
    <property type="entry name" value="EXORDIUM-like"/>
</dbReference>
<keyword evidence="2" id="KW-0052">Apoplast</keyword>
<evidence type="ECO:0000256" key="5">
    <source>
        <dbReference type="ARBA" id="ARBA00023591"/>
    </source>
</evidence>
<evidence type="ECO:0000256" key="1">
    <source>
        <dbReference type="ARBA" id="ARBA00004271"/>
    </source>
</evidence>
<dbReference type="Pfam" id="PF04674">
    <property type="entry name" value="Phi_1"/>
    <property type="match status" value="1"/>
</dbReference>
<name>A0A6A2ZC85_HIBSY</name>
<comment type="subcellular location">
    <subcellularLocation>
        <location evidence="1">Secreted</location>
        <location evidence="1">Extracellular space</location>
        <location evidence="1">Apoplast</location>
    </subcellularLocation>
</comment>